<dbReference type="AlphaFoldDB" id="A0A9W2YVS3"/>
<dbReference type="RefSeq" id="XP_055866822.1">
    <property type="nucleotide sequence ID" value="XM_056010847.1"/>
</dbReference>
<keyword evidence="1" id="KW-0812">Transmembrane</keyword>
<dbReference type="Proteomes" id="UP001165740">
    <property type="component" value="Chromosome 14"/>
</dbReference>
<sequence length="123" mass="13993">MGAKSSNDSQEYFQYSYIFLALLIPVIILAVSMCAVTFIDKIRKPKTDSESESNDRLLEINTGVNVGEEKASSIFQSNQARMFESHIRNAEVTDDRNSTNSQNMFNQARMFESDIRLRHQSSS</sequence>
<protein>
    <submittedName>
        <fullName evidence="3">Uncharacterized protein LOC129922875 isoform X3</fullName>
    </submittedName>
    <submittedName>
        <fullName evidence="4">Uncharacterized protein LOC129922875 isoform X4</fullName>
    </submittedName>
</protein>
<organism evidence="2 3">
    <name type="scientific">Biomphalaria glabrata</name>
    <name type="common">Bloodfluke planorb</name>
    <name type="synonym">Freshwater snail</name>
    <dbReference type="NCBI Taxonomy" id="6526"/>
    <lineage>
        <taxon>Eukaryota</taxon>
        <taxon>Metazoa</taxon>
        <taxon>Spiralia</taxon>
        <taxon>Lophotrochozoa</taxon>
        <taxon>Mollusca</taxon>
        <taxon>Gastropoda</taxon>
        <taxon>Heterobranchia</taxon>
        <taxon>Euthyneura</taxon>
        <taxon>Panpulmonata</taxon>
        <taxon>Hygrophila</taxon>
        <taxon>Lymnaeoidea</taxon>
        <taxon>Planorbidae</taxon>
        <taxon>Biomphalaria</taxon>
    </lineage>
</organism>
<evidence type="ECO:0000313" key="3">
    <source>
        <dbReference type="RefSeq" id="XP_055866821.1"/>
    </source>
</evidence>
<accession>A0A9W2YVS3</accession>
<gene>
    <name evidence="3 4" type="primary">LOC129922875</name>
</gene>
<name>A0A9W2YVS3_BIOGL</name>
<evidence type="ECO:0000313" key="2">
    <source>
        <dbReference type="Proteomes" id="UP001165740"/>
    </source>
</evidence>
<evidence type="ECO:0000313" key="4">
    <source>
        <dbReference type="RefSeq" id="XP_055866822.1"/>
    </source>
</evidence>
<feature type="transmembrane region" description="Helical" evidence="1">
    <location>
        <begin position="15"/>
        <end position="39"/>
    </location>
</feature>
<keyword evidence="2" id="KW-1185">Reference proteome</keyword>
<reference evidence="3 4" key="1">
    <citation type="submission" date="2025-04" db="UniProtKB">
        <authorList>
            <consortium name="RefSeq"/>
        </authorList>
    </citation>
    <scope>IDENTIFICATION</scope>
</reference>
<keyword evidence="1" id="KW-0472">Membrane</keyword>
<evidence type="ECO:0000256" key="1">
    <source>
        <dbReference type="SAM" id="Phobius"/>
    </source>
</evidence>
<dbReference type="RefSeq" id="XP_055866821.1">
    <property type="nucleotide sequence ID" value="XM_056010846.1"/>
</dbReference>
<proteinExistence type="predicted"/>
<keyword evidence="1" id="KW-1133">Transmembrane helix</keyword>
<dbReference type="GeneID" id="129922875"/>